<dbReference type="RefSeq" id="WP_320555213.1">
    <property type="nucleotide sequence ID" value="NZ_JAXDAE010000004.1"/>
</dbReference>
<accession>A0ABU5ELA9</accession>
<proteinExistence type="predicted"/>
<dbReference type="Gene3D" id="3.40.50.1820">
    <property type="entry name" value="alpha/beta hydrolase"/>
    <property type="match status" value="1"/>
</dbReference>
<gene>
    <name evidence="2" type="ORF">SNF14_05765</name>
</gene>
<evidence type="ECO:0000259" key="1">
    <source>
        <dbReference type="Pfam" id="PF12146"/>
    </source>
</evidence>
<dbReference type="Proteomes" id="UP001285855">
    <property type="component" value="Unassembled WGS sequence"/>
</dbReference>
<dbReference type="InterPro" id="IPR029058">
    <property type="entry name" value="AB_hydrolase_fold"/>
</dbReference>
<dbReference type="SUPFAM" id="SSF53474">
    <property type="entry name" value="alpha/beta-Hydrolases"/>
    <property type="match status" value="1"/>
</dbReference>
<keyword evidence="2" id="KW-0378">Hydrolase</keyword>
<dbReference type="EMBL" id="JAXDAE010000004">
    <property type="protein sequence ID" value="MDY2586837.1"/>
    <property type="molecule type" value="Genomic_DNA"/>
</dbReference>
<dbReference type="PANTHER" id="PTHR11614">
    <property type="entry name" value="PHOSPHOLIPASE-RELATED"/>
    <property type="match status" value="1"/>
</dbReference>
<evidence type="ECO:0000313" key="3">
    <source>
        <dbReference type="Proteomes" id="UP001285855"/>
    </source>
</evidence>
<keyword evidence="3" id="KW-1185">Reference proteome</keyword>
<feature type="domain" description="Serine aminopeptidase S33" evidence="1">
    <location>
        <begin position="78"/>
        <end position="329"/>
    </location>
</feature>
<evidence type="ECO:0000313" key="2">
    <source>
        <dbReference type="EMBL" id="MDY2586837.1"/>
    </source>
</evidence>
<name>A0ABU5ELA9_9FLAO</name>
<comment type="caution">
    <text evidence="2">The sequence shown here is derived from an EMBL/GenBank/DDBJ whole genome shotgun (WGS) entry which is preliminary data.</text>
</comment>
<protein>
    <submittedName>
        <fullName evidence="2">Alpha/beta fold hydrolase</fullName>
    </submittedName>
</protein>
<organism evidence="2 3">
    <name type="scientific">Winogradskyella aquimaris</name>
    <dbReference type="NCBI Taxonomy" id="864074"/>
    <lineage>
        <taxon>Bacteria</taxon>
        <taxon>Pseudomonadati</taxon>
        <taxon>Bacteroidota</taxon>
        <taxon>Flavobacteriia</taxon>
        <taxon>Flavobacteriales</taxon>
        <taxon>Flavobacteriaceae</taxon>
        <taxon>Winogradskyella</taxon>
    </lineage>
</organism>
<sequence>MSFLRYYFLLFPFIILSCEGGKTSSLKLNNKYNLTTTINLRDSIYANQIELFYDSGEEGTFKGQSDIEIYYKIFKQKNTDKAILISSGRTEAAIKYKELIYDLFNNGYSVYIHDHRGQGLSQRMVENPDMGYIDNFQFYIDDMKYFYDNYIKSDLYQKIFLLAHSMGGAIGMTYLEQYPNDFNAAAFTSPMFGFKPTICSIVKLVDKEEPKFAVGQSEYNDSNLEFEDNTLTGSLIRFNRMIKAYQKVPKARLGGATYSWLRHSCKQFGYIFDNIDKIQTPFVLFSAENEDIVNPTAHKRFFNVAKEIGKVCEYIEIKDAEHELLIEKDAQRVQTINKIIDFYSTN</sequence>
<reference evidence="2 3" key="1">
    <citation type="submission" date="2023-11" db="EMBL/GenBank/DDBJ databases">
        <title>Winogradskyella pelagius sp. nov., isolated from coastal sediment.</title>
        <authorList>
            <person name="Li F."/>
        </authorList>
    </citation>
    <scope>NUCLEOTIDE SEQUENCE [LARGE SCALE GENOMIC DNA]</scope>
    <source>
        <strain evidence="2 3">KCTC 23502</strain>
    </source>
</reference>
<dbReference type="Pfam" id="PF12146">
    <property type="entry name" value="Hydrolase_4"/>
    <property type="match status" value="1"/>
</dbReference>
<dbReference type="InterPro" id="IPR051044">
    <property type="entry name" value="MAG_DAG_Lipase"/>
</dbReference>
<dbReference type="InterPro" id="IPR022742">
    <property type="entry name" value="Hydrolase_4"/>
</dbReference>
<dbReference type="GO" id="GO:0016787">
    <property type="term" value="F:hydrolase activity"/>
    <property type="evidence" value="ECO:0007669"/>
    <property type="project" value="UniProtKB-KW"/>
</dbReference>
<dbReference type="PROSITE" id="PS51257">
    <property type="entry name" value="PROKAR_LIPOPROTEIN"/>
    <property type="match status" value="1"/>
</dbReference>